<dbReference type="GO" id="GO:0016987">
    <property type="term" value="F:sigma factor activity"/>
    <property type="evidence" value="ECO:0007669"/>
    <property type="project" value="UniProtKB-KW"/>
</dbReference>
<dbReference type="InterPro" id="IPR013324">
    <property type="entry name" value="RNA_pol_sigma_r3/r4-like"/>
</dbReference>
<evidence type="ECO:0000256" key="6">
    <source>
        <dbReference type="RuleBase" id="RU000716"/>
    </source>
</evidence>
<dbReference type="InterPro" id="IPR013325">
    <property type="entry name" value="RNA_pol_sigma_r2"/>
</dbReference>
<reference evidence="8" key="1">
    <citation type="journal article" date="2021" name="PeerJ">
        <title>Extensive microbial diversity within the chicken gut microbiome revealed by metagenomics and culture.</title>
        <authorList>
            <person name="Gilroy R."/>
            <person name="Ravi A."/>
            <person name="Getino M."/>
            <person name="Pursley I."/>
            <person name="Horton D.L."/>
            <person name="Alikhan N.F."/>
            <person name="Baker D."/>
            <person name="Gharbi K."/>
            <person name="Hall N."/>
            <person name="Watson M."/>
            <person name="Adriaenssens E.M."/>
            <person name="Foster-Nyarko E."/>
            <person name="Jarju S."/>
            <person name="Secka A."/>
            <person name="Antonio M."/>
            <person name="Oren A."/>
            <person name="Chaudhuri R.R."/>
            <person name="La Ragione R."/>
            <person name="Hildebrand F."/>
            <person name="Pallen M.J."/>
        </authorList>
    </citation>
    <scope>NUCLEOTIDE SEQUENCE</scope>
    <source>
        <strain evidence="8">26628</strain>
    </source>
</reference>
<dbReference type="GO" id="GO:0006352">
    <property type="term" value="P:DNA-templated transcription initiation"/>
    <property type="evidence" value="ECO:0007669"/>
    <property type="project" value="InterPro"/>
</dbReference>
<evidence type="ECO:0000313" key="8">
    <source>
        <dbReference type="EMBL" id="HIX46322.1"/>
    </source>
</evidence>
<evidence type="ECO:0000256" key="4">
    <source>
        <dbReference type="ARBA" id="ARBA00023125"/>
    </source>
</evidence>
<dbReference type="InterPro" id="IPR007627">
    <property type="entry name" value="RNA_pol_sigma70_r2"/>
</dbReference>
<accession>A0A9D1VU12</accession>
<comment type="caution">
    <text evidence="8">The sequence shown here is derived from an EMBL/GenBank/DDBJ whole genome shotgun (WGS) entry which is preliminary data.</text>
</comment>
<name>A0A9D1VU12_9FIRM</name>
<dbReference type="SUPFAM" id="SSF88659">
    <property type="entry name" value="Sigma3 and sigma4 domains of RNA polymerase sigma factors"/>
    <property type="match status" value="1"/>
</dbReference>
<feature type="domain" description="RNA polymerase sigma-70 region 2" evidence="7">
    <location>
        <begin position="28"/>
        <end position="91"/>
    </location>
</feature>
<proteinExistence type="inferred from homology"/>
<dbReference type="InterPro" id="IPR000838">
    <property type="entry name" value="RNA_pol_sigma70_ECF_CS"/>
</dbReference>
<evidence type="ECO:0000259" key="7">
    <source>
        <dbReference type="Pfam" id="PF04542"/>
    </source>
</evidence>
<sequence>MKNSELEQKVAALRGGDRRAFDAIYGQTNRPVYFAILYIVRDKMYAEDLLQETYVRALRALSSYTPGTNFTAWLARIGKNLALNHLRRAKREIATDFETDSWKYGTQETQLPYVFDAAAKILGEEEYEILMLCQVAGYKRREVAAMLDMPIGTVTWKNNEALKKLKKYLEKEGRL</sequence>
<dbReference type="NCBIfam" id="TIGR02937">
    <property type="entry name" value="sigma70-ECF"/>
    <property type="match status" value="1"/>
</dbReference>
<evidence type="ECO:0000256" key="1">
    <source>
        <dbReference type="ARBA" id="ARBA00010641"/>
    </source>
</evidence>
<protein>
    <recommendedName>
        <fullName evidence="6">RNA polymerase sigma factor</fullName>
    </recommendedName>
</protein>
<dbReference type="Pfam" id="PF04542">
    <property type="entry name" value="Sigma70_r2"/>
    <property type="match status" value="1"/>
</dbReference>
<dbReference type="AlphaFoldDB" id="A0A9D1VU12"/>
<dbReference type="InterPro" id="IPR039425">
    <property type="entry name" value="RNA_pol_sigma-70-like"/>
</dbReference>
<comment type="similarity">
    <text evidence="1 6">Belongs to the sigma-70 factor family. ECF subfamily.</text>
</comment>
<reference evidence="8" key="2">
    <citation type="submission" date="2021-04" db="EMBL/GenBank/DDBJ databases">
        <authorList>
            <person name="Gilroy R."/>
        </authorList>
    </citation>
    <scope>NUCLEOTIDE SEQUENCE</scope>
    <source>
        <strain evidence="8">26628</strain>
    </source>
</reference>
<dbReference type="Proteomes" id="UP000824249">
    <property type="component" value="Unassembled WGS sequence"/>
</dbReference>
<evidence type="ECO:0000313" key="9">
    <source>
        <dbReference type="Proteomes" id="UP000824249"/>
    </source>
</evidence>
<keyword evidence="3 6" id="KW-0731">Sigma factor</keyword>
<dbReference type="PANTHER" id="PTHR43133:SF51">
    <property type="entry name" value="RNA POLYMERASE SIGMA FACTOR"/>
    <property type="match status" value="1"/>
</dbReference>
<dbReference type="PROSITE" id="PS01063">
    <property type="entry name" value="SIGMA70_ECF"/>
    <property type="match status" value="1"/>
</dbReference>
<keyword evidence="5 6" id="KW-0804">Transcription</keyword>
<keyword evidence="4 6" id="KW-0238">DNA-binding</keyword>
<dbReference type="InterPro" id="IPR014284">
    <property type="entry name" value="RNA_pol_sigma-70_dom"/>
</dbReference>
<dbReference type="Gene3D" id="1.10.10.10">
    <property type="entry name" value="Winged helix-like DNA-binding domain superfamily/Winged helix DNA-binding domain"/>
    <property type="match status" value="1"/>
</dbReference>
<keyword evidence="2 6" id="KW-0805">Transcription regulation</keyword>
<evidence type="ECO:0000256" key="3">
    <source>
        <dbReference type="ARBA" id="ARBA00023082"/>
    </source>
</evidence>
<dbReference type="SUPFAM" id="SSF88946">
    <property type="entry name" value="Sigma2 domain of RNA polymerase sigma factors"/>
    <property type="match status" value="1"/>
</dbReference>
<gene>
    <name evidence="8" type="ORF">H9737_01355</name>
</gene>
<dbReference type="Gene3D" id="1.10.1740.10">
    <property type="match status" value="1"/>
</dbReference>
<dbReference type="GO" id="GO:0003677">
    <property type="term" value="F:DNA binding"/>
    <property type="evidence" value="ECO:0007669"/>
    <property type="project" value="UniProtKB-KW"/>
</dbReference>
<evidence type="ECO:0000256" key="5">
    <source>
        <dbReference type="ARBA" id="ARBA00023163"/>
    </source>
</evidence>
<dbReference type="EMBL" id="DXFD01000020">
    <property type="protein sequence ID" value="HIX46322.1"/>
    <property type="molecule type" value="Genomic_DNA"/>
</dbReference>
<dbReference type="PANTHER" id="PTHR43133">
    <property type="entry name" value="RNA POLYMERASE ECF-TYPE SIGMA FACTO"/>
    <property type="match status" value="1"/>
</dbReference>
<evidence type="ECO:0000256" key="2">
    <source>
        <dbReference type="ARBA" id="ARBA00023015"/>
    </source>
</evidence>
<organism evidence="8 9">
    <name type="scientific">Candidatus Borkfalkia faecigallinarum</name>
    <dbReference type="NCBI Taxonomy" id="2838509"/>
    <lineage>
        <taxon>Bacteria</taxon>
        <taxon>Bacillati</taxon>
        <taxon>Bacillota</taxon>
        <taxon>Clostridia</taxon>
        <taxon>Christensenellales</taxon>
        <taxon>Christensenellaceae</taxon>
        <taxon>Candidatus Borkfalkia</taxon>
    </lineage>
</organism>
<dbReference type="InterPro" id="IPR036388">
    <property type="entry name" value="WH-like_DNA-bd_sf"/>
</dbReference>